<dbReference type="InterPro" id="IPR050922">
    <property type="entry name" value="LytR/CpsA/Psr_CW_biosynth"/>
</dbReference>
<organism evidence="7 8">
    <name type="scientific">Pelagirhabdus alkalitolerans</name>
    <dbReference type="NCBI Taxonomy" id="1612202"/>
    <lineage>
        <taxon>Bacteria</taxon>
        <taxon>Bacillati</taxon>
        <taxon>Bacillota</taxon>
        <taxon>Bacilli</taxon>
        <taxon>Bacillales</taxon>
        <taxon>Bacillaceae</taxon>
        <taxon>Pelagirhabdus</taxon>
    </lineage>
</organism>
<name>A0A1G6L0F1_9BACI</name>
<dbReference type="RefSeq" id="WP_342706544.1">
    <property type="nucleotide sequence ID" value="NZ_FMYI01000007.1"/>
</dbReference>
<comment type="similarity">
    <text evidence="1">Belongs to the LytR/CpsA/Psr (LCP) family.</text>
</comment>
<dbReference type="PANTHER" id="PTHR33392:SF6">
    <property type="entry name" value="POLYISOPRENYL-TEICHOIC ACID--PEPTIDOGLYCAN TEICHOIC ACID TRANSFERASE TAGU"/>
    <property type="match status" value="1"/>
</dbReference>
<dbReference type="STRING" id="1612202.SAMN05421734_10750"/>
<evidence type="ECO:0000313" key="8">
    <source>
        <dbReference type="Proteomes" id="UP000242949"/>
    </source>
</evidence>
<accession>A0A1G6L0F1</accession>
<evidence type="ECO:0000256" key="4">
    <source>
        <dbReference type="ARBA" id="ARBA00022989"/>
    </source>
</evidence>
<keyword evidence="2 5" id="KW-0812">Transmembrane</keyword>
<sequence length="308" mass="35152">MSRMDQHNKPKKKRNWWIWGPIIAILVLILSVGVYAAYIFYGVRNNIDGKMYESTSAIDSNLTQRKLDERENLNILLLGIDAESEEAGRSDAMMVMTLKPETDEMKLISIPRDTRTTIAGRGTEDKINHAFAFGGADMAIETVENFLDIGLDYFVRINMDGLEELVDELGTITVDNQFSFDQGGYHFPEGPVEMDGDKTMSYVRMRKHDPDGDFGRAERQRMVIEAMINEGATMANAARIVELTDILGNNMGTNMEFNDMITLMQHYRNTRRNMESYQVQGSGTTINGIYYYIVDDEERENVREMIES</sequence>
<dbReference type="Gene3D" id="3.40.630.190">
    <property type="entry name" value="LCP protein"/>
    <property type="match status" value="1"/>
</dbReference>
<evidence type="ECO:0000313" key="7">
    <source>
        <dbReference type="EMBL" id="SDC36674.1"/>
    </source>
</evidence>
<keyword evidence="5" id="KW-0472">Membrane</keyword>
<proteinExistence type="inferred from homology"/>
<gene>
    <name evidence="7" type="ORF">SAMN05421734_10750</name>
</gene>
<dbReference type="InterPro" id="IPR004474">
    <property type="entry name" value="LytR_CpsA_psr"/>
</dbReference>
<evidence type="ECO:0000256" key="1">
    <source>
        <dbReference type="ARBA" id="ARBA00006068"/>
    </source>
</evidence>
<evidence type="ECO:0000256" key="2">
    <source>
        <dbReference type="ARBA" id="ARBA00022692"/>
    </source>
</evidence>
<keyword evidence="4 5" id="KW-1133">Transmembrane helix</keyword>
<dbReference type="EMBL" id="FMYI01000007">
    <property type="protein sequence ID" value="SDC36674.1"/>
    <property type="molecule type" value="Genomic_DNA"/>
</dbReference>
<reference evidence="8" key="1">
    <citation type="submission" date="2016-09" db="EMBL/GenBank/DDBJ databases">
        <authorList>
            <person name="Varghese N."/>
            <person name="Submissions S."/>
        </authorList>
    </citation>
    <scope>NUCLEOTIDE SEQUENCE [LARGE SCALE GENOMIC DNA]</scope>
    <source>
        <strain evidence="8">S5</strain>
    </source>
</reference>
<dbReference type="Pfam" id="PF03816">
    <property type="entry name" value="LytR_cpsA_psr"/>
    <property type="match status" value="1"/>
</dbReference>
<dbReference type="GO" id="GO:0071555">
    <property type="term" value="P:cell wall organization"/>
    <property type="evidence" value="ECO:0007669"/>
    <property type="project" value="UniProtKB-KW"/>
</dbReference>
<feature type="transmembrane region" description="Helical" evidence="5">
    <location>
        <begin position="16"/>
        <end position="41"/>
    </location>
</feature>
<keyword evidence="3" id="KW-0735">Signal-anchor</keyword>
<dbReference type="AlphaFoldDB" id="A0A1G6L0F1"/>
<dbReference type="Proteomes" id="UP000242949">
    <property type="component" value="Unassembled WGS sequence"/>
</dbReference>
<dbReference type="NCBIfam" id="TIGR00350">
    <property type="entry name" value="lytR_cpsA_psr"/>
    <property type="match status" value="1"/>
</dbReference>
<evidence type="ECO:0000259" key="6">
    <source>
        <dbReference type="Pfam" id="PF03816"/>
    </source>
</evidence>
<feature type="domain" description="Cell envelope-related transcriptional attenuator" evidence="6">
    <location>
        <begin position="89"/>
        <end position="230"/>
    </location>
</feature>
<evidence type="ECO:0000256" key="5">
    <source>
        <dbReference type="SAM" id="Phobius"/>
    </source>
</evidence>
<dbReference type="PANTHER" id="PTHR33392">
    <property type="entry name" value="POLYISOPRENYL-TEICHOIC ACID--PEPTIDOGLYCAN TEICHOIC ACID TRANSFERASE TAGU"/>
    <property type="match status" value="1"/>
</dbReference>
<evidence type="ECO:0000256" key="3">
    <source>
        <dbReference type="ARBA" id="ARBA00022968"/>
    </source>
</evidence>
<keyword evidence="8" id="KW-1185">Reference proteome</keyword>
<protein>
    <submittedName>
        <fullName evidence="7">Transcriptional attenuator, LytR family</fullName>
    </submittedName>
</protein>